<sequence>MRLPSLLFLLTTVSVSAFQVSKPFTFHSKPRSSCLHAANEIATLGQLGPLDFGLFLVPVAALVVRASAINDRNELQLEIETSQKFLEDAKQRLVKVEEAIKLSSIAGVLSFAFVLAFQLGVFSSPVPEPVFATADSKPVNVLEVAKETKVEPKLEAKVDEPKVEAKVESSKDEVKQEEESKSKTEEKVEKIEESASEKKDVTNKDDEKTIAKDVTSKSDTKDNERAEAPYDDLLKKMEEPPKVSEPSKDSEDAKLLEEQLEKEKAEQKAKDFVELEDFDSQPYTMLSRSFVLINYFALSALWFVWVFHGPPGCDVKPMGFSGHDTVQIRGRGIIPLNELRSGDFVQVRGKHGSSFTRVYAVATWNEPTDFLSFSMMHRNNTVMLEVTPSQLLFIYQGNVKRPLAAEKVQTTLISDQGRRLPVQQEHETVTRQGRFAPLTRTGDLIVNGIEASCYPDTPMHLYPELLHLLMAPYRVLVLYLTPWVMISPDRYLEHFACFNFWLLLLLFPWVCVAFGLEVIMYSRQSFVFFISLVALKWAFRSMKQQRIMARNRNEFVERK</sequence>
<keyword evidence="1" id="KW-0175">Coiled coil</keyword>
<dbReference type="AlphaFoldDB" id="A0A1Z5K237"/>
<dbReference type="PANTHER" id="PTHR46706">
    <property type="entry name" value="PROTEIN QUA-1-RELATED"/>
    <property type="match status" value="1"/>
</dbReference>
<dbReference type="GO" id="GO:0016540">
    <property type="term" value="P:protein autoprocessing"/>
    <property type="evidence" value="ECO:0007669"/>
    <property type="project" value="InterPro"/>
</dbReference>
<evidence type="ECO:0000256" key="3">
    <source>
        <dbReference type="SAM" id="Phobius"/>
    </source>
</evidence>
<feature type="signal peptide" evidence="4">
    <location>
        <begin position="1"/>
        <end position="17"/>
    </location>
</feature>
<dbReference type="InterPro" id="IPR001767">
    <property type="entry name" value="Hedgehog_Hint"/>
</dbReference>
<dbReference type="Pfam" id="PF01079">
    <property type="entry name" value="Hint"/>
    <property type="match status" value="1"/>
</dbReference>
<keyword evidence="3" id="KW-0472">Membrane</keyword>
<dbReference type="EMBL" id="BDSP01000147">
    <property type="protein sequence ID" value="GAX20324.1"/>
    <property type="molecule type" value="Genomic_DNA"/>
</dbReference>
<name>A0A1Z5K237_FISSO</name>
<feature type="region of interest" description="Disordered" evidence="2">
    <location>
        <begin position="159"/>
        <end position="253"/>
    </location>
</feature>
<accession>A0A1Z5K237</accession>
<protein>
    <recommendedName>
        <fullName evidence="5">Hedgehog protein Hint domain-containing protein</fullName>
    </recommendedName>
</protein>
<gene>
    <name evidence="6" type="ORF">FisN_9Hh033</name>
</gene>
<proteinExistence type="predicted"/>
<feature type="transmembrane region" description="Helical" evidence="3">
    <location>
        <begin position="522"/>
        <end position="539"/>
    </location>
</feature>
<dbReference type="Gene3D" id="2.170.16.10">
    <property type="entry name" value="Hedgehog/Intein (Hint) domain"/>
    <property type="match status" value="1"/>
</dbReference>
<dbReference type="InterPro" id="IPR052140">
    <property type="entry name" value="Dev_Signal_Hedgehog-like"/>
</dbReference>
<evidence type="ECO:0000259" key="5">
    <source>
        <dbReference type="Pfam" id="PF01079"/>
    </source>
</evidence>
<evidence type="ECO:0000313" key="7">
    <source>
        <dbReference type="Proteomes" id="UP000198406"/>
    </source>
</evidence>
<dbReference type="Proteomes" id="UP000198406">
    <property type="component" value="Unassembled WGS sequence"/>
</dbReference>
<feature type="chain" id="PRO_5012984089" description="Hedgehog protein Hint domain-containing protein" evidence="4">
    <location>
        <begin position="18"/>
        <end position="559"/>
    </location>
</feature>
<dbReference type="InterPro" id="IPR036844">
    <property type="entry name" value="Hint_dom_sf"/>
</dbReference>
<evidence type="ECO:0000313" key="6">
    <source>
        <dbReference type="EMBL" id="GAX20324.1"/>
    </source>
</evidence>
<feature type="transmembrane region" description="Helical" evidence="3">
    <location>
        <begin position="465"/>
        <end position="486"/>
    </location>
</feature>
<dbReference type="InParanoid" id="A0A1Z5K237"/>
<keyword evidence="7" id="KW-1185">Reference proteome</keyword>
<evidence type="ECO:0000256" key="1">
    <source>
        <dbReference type="SAM" id="Coils"/>
    </source>
</evidence>
<keyword evidence="4" id="KW-0732">Signal</keyword>
<keyword evidence="3" id="KW-1133">Transmembrane helix</keyword>
<feature type="transmembrane region" description="Helical" evidence="3">
    <location>
        <begin position="498"/>
        <end position="516"/>
    </location>
</feature>
<evidence type="ECO:0000256" key="2">
    <source>
        <dbReference type="SAM" id="MobiDB-lite"/>
    </source>
</evidence>
<dbReference type="OrthoDB" id="5212at2759"/>
<feature type="coiled-coil region" evidence="1">
    <location>
        <begin position="72"/>
        <end position="99"/>
    </location>
</feature>
<organism evidence="6 7">
    <name type="scientific">Fistulifera solaris</name>
    <name type="common">Oleaginous diatom</name>
    <dbReference type="NCBI Taxonomy" id="1519565"/>
    <lineage>
        <taxon>Eukaryota</taxon>
        <taxon>Sar</taxon>
        <taxon>Stramenopiles</taxon>
        <taxon>Ochrophyta</taxon>
        <taxon>Bacillariophyta</taxon>
        <taxon>Bacillariophyceae</taxon>
        <taxon>Bacillariophycidae</taxon>
        <taxon>Naviculales</taxon>
        <taxon>Naviculaceae</taxon>
        <taxon>Fistulifera</taxon>
    </lineage>
</organism>
<dbReference type="PANTHER" id="PTHR46706:SF12">
    <property type="entry name" value="PROTEIN QUA-1-RELATED"/>
    <property type="match status" value="1"/>
</dbReference>
<feature type="domain" description="Hedgehog protein Hint" evidence="5">
    <location>
        <begin position="320"/>
        <end position="476"/>
    </location>
</feature>
<reference evidence="6 7" key="1">
    <citation type="journal article" date="2015" name="Plant Cell">
        <title>Oil accumulation by the oleaginous diatom Fistulifera solaris as revealed by the genome and transcriptome.</title>
        <authorList>
            <person name="Tanaka T."/>
            <person name="Maeda Y."/>
            <person name="Veluchamy A."/>
            <person name="Tanaka M."/>
            <person name="Abida H."/>
            <person name="Marechal E."/>
            <person name="Bowler C."/>
            <person name="Muto M."/>
            <person name="Sunaga Y."/>
            <person name="Tanaka M."/>
            <person name="Yoshino T."/>
            <person name="Taniguchi T."/>
            <person name="Fukuda Y."/>
            <person name="Nemoto M."/>
            <person name="Matsumoto M."/>
            <person name="Wong P.S."/>
            <person name="Aburatani S."/>
            <person name="Fujibuchi W."/>
        </authorList>
    </citation>
    <scope>NUCLEOTIDE SEQUENCE [LARGE SCALE GENOMIC DNA]</scope>
    <source>
        <strain evidence="6 7">JPCC DA0580</strain>
    </source>
</reference>
<dbReference type="CDD" id="cd00081">
    <property type="entry name" value="Hint"/>
    <property type="match status" value="1"/>
</dbReference>
<comment type="caution">
    <text evidence="6">The sequence shown here is derived from an EMBL/GenBank/DDBJ whole genome shotgun (WGS) entry which is preliminary data.</text>
</comment>
<dbReference type="SUPFAM" id="SSF51294">
    <property type="entry name" value="Hedgehog/intein (Hint) domain"/>
    <property type="match status" value="1"/>
</dbReference>
<keyword evidence="3" id="KW-0812">Transmembrane</keyword>
<evidence type="ECO:0000256" key="4">
    <source>
        <dbReference type="SAM" id="SignalP"/>
    </source>
</evidence>